<dbReference type="PIRSF" id="PIRSF009320">
    <property type="entry name" value="Nuc_binding_HP_1000"/>
    <property type="match status" value="1"/>
</dbReference>
<dbReference type="Gene3D" id="3.40.50.300">
    <property type="entry name" value="P-loop containing nucleotide triphosphate hydrolases"/>
    <property type="match status" value="1"/>
</dbReference>
<protein>
    <recommendedName>
        <fullName evidence="1">CobQ/CobB/MinD/ParA nucleotide binding domain-containing protein</fullName>
    </recommendedName>
</protein>
<name>A0A1V2H1T3_9PROT</name>
<dbReference type="PANTHER" id="PTHR13696">
    <property type="entry name" value="P-LOOP CONTAINING NUCLEOSIDE TRIPHOSPHATE HYDROLASE"/>
    <property type="match status" value="1"/>
</dbReference>
<sequence length="215" mass="23212">MILMVGGEKGGVGKTTLATHMAAARAAMGRTVVLVDADSQGTSTIWSDARKEHQQVPQFPCVSLRGGKVHIELRELARHYQDVVVDTGGADSQEFRSAMLAANTLLMPLRPGSFDFWTLIKMGEVVALAEGFNDNLKAAVCLSQVPPTALDRARKEAAEVMTDVPRFTLLNSLTVFRAAFNHSAGEGLTVDEMPRRDPKACSEIGFLHDELFAGA</sequence>
<organism evidence="2 3">
    <name type="scientific">Teichococcus deserti</name>
    <dbReference type="NCBI Taxonomy" id="1817963"/>
    <lineage>
        <taxon>Bacteria</taxon>
        <taxon>Pseudomonadati</taxon>
        <taxon>Pseudomonadota</taxon>
        <taxon>Alphaproteobacteria</taxon>
        <taxon>Acetobacterales</taxon>
        <taxon>Roseomonadaceae</taxon>
        <taxon>Roseomonas</taxon>
    </lineage>
</organism>
<evidence type="ECO:0000313" key="3">
    <source>
        <dbReference type="Proteomes" id="UP000188879"/>
    </source>
</evidence>
<keyword evidence="3" id="KW-1185">Reference proteome</keyword>
<evidence type="ECO:0000259" key="1">
    <source>
        <dbReference type="Pfam" id="PF01656"/>
    </source>
</evidence>
<dbReference type="PANTHER" id="PTHR13696:SF96">
    <property type="entry name" value="COBQ_COBB_MIND_PARA NUCLEOTIDE BINDING DOMAIN-CONTAINING PROTEIN"/>
    <property type="match status" value="1"/>
</dbReference>
<dbReference type="Proteomes" id="UP000188879">
    <property type="component" value="Unassembled WGS sequence"/>
</dbReference>
<accession>A0A1V2H1T3</accession>
<dbReference type="CDD" id="cd02042">
    <property type="entry name" value="ParAB_family"/>
    <property type="match status" value="1"/>
</dbReference>
<dbReference type="EMBL" id="MLCO01000105">
    <property type="protein sequence ID" value="ONG53280.1"/>
    <property type="molecule type" value="Genomic_DNA"/>
</dbReference>
<dbReference type="AlphaFoldDB" id="A0A1V2H1T3"/>
<dbReference type="Pfam" id="PF01656">
    <property type="entry name" value="CbiA"/>
    <property type="match status" value="1"/>
</dbReference>
<dbReference type="InterPro" id="IPR050678">
    <property type="entry name" value="DNA_Partitioning_ATPase"/>
</dbReference>
<comment type="caution">
    <text evidence="2">The sequence shown here is derived from an EMBL/GenBank/DDBJ whole genome shotgun (WGS) entry which is preliminary data.</text>
</comment>
<gene>
    <name evidence="2" type="ORF">BKE38_12525</name>
</gene>
<evidence type="ECO:0000313" key="2">
    <source>
        <dbReference type="EMBL" id="ONG53280.1"/>
    </source>
</evidence>
<dbReference type="SUPFAM" id="SSF52540">
    <property type="entry name" value="P-loop containing nucleoside triphosphate hydrolases"/>
    <property type="match status" value="1"/>
</dbReference>
<proteinExistence type="predicted"/>
<reference evidence="2 3" key="1">
    <citation type="submission" date="2016-10" db="EMBL/GenBank/DDBJ databases">
        <title>Draft Genome sequence of Roseomonas sp. strain M3.</title>
        <authorList>
            <person name="Subhash Y."/>
            <person name="Lee S."/>
        </authorList>
    </citation>
    <scope>NUCLEOTIDE SEQUENCE [LARGE SCALE GENOMIC DNA]</scope>
    <source>
        <strain evidence="2 3">M3</strain>
    </source>
</reference>
<dbReference type="InterPro" id="IPR002586">
    <property type="entry name" value="CobQ/CobB/MinD/ParA_Nub-bd_dom"/>
</dbReference>
<dbReference type="InterPro" id="IPR027417">
    <property type="entry name" value="P-loop_NTPase"/>
</dbReference>
<feature type="domain" description="CobQ/CobB/MinD/ParA nucleotide binding" evidence="1">
    <location>
        <begin position="4"/>
        <end position="134"/>
    </location>
</feature>